<sequence>MSLEMEYSVDSNALEGGPSKLLRTESCAFGTKVSGIEFHLAAWSRQPKTNKVAILQLTVIYWYSKVRRVGP</sequence>
<proteinExistence type="predicted"/>
<accession>A0ABU6TLG9</accession>
<gene>
    <name evidence="1" type="ORF">PIB30_057977</name>
</gene>
<evidence type="ECO:0000313" key="1">
    <source>
        <dbReference type="EMBL" id="MED6148970.1"/>
    </source>
</evidence>
<dbReference type="EMBL" id="JASCZI010091102">
    <property type="protein sequence ID" value="MED6148970.1"/>
    <property type="molecule type" value="Genomic_DNA"/>
</dbReference>
<organism evidence="1 2">
    <name type="scientific">Stylosanthes scabra</name>
    <dbReference type="NCBI Taxonomy" id="79078"/>
    <lineage>
        <taxon>Eukaryota</taxon>
        <taxon>Viridiplantae</taxon>
        <taxon>Streptophyta</taxon>
        <taxon>Embryophyta</taxon>
        <taxon>Tracheophyta</taxon>
        <taxon>Spermatophyta</taxon>
        <taxon>Magnoliopsida</taxon>
        <taxon>eudicotyledons</taxon>
        <taxon>Gunneridae</taxon>
        <taxon>Pentapetalae</taxon>
        <taxon>rosids</taxon>
        <taxon>fabids</taxon>
        <taxon>Fabales</taxon>
        <taxon>Fabaceae</taxon>
        <taxon>Papilionoideae</taxon>
        <taxon>50 kb inversion clade</taxon>
        <taxon>dalbergioids sensu lato</taxon>
        <taxon>Dalbergieae</taxon>
        <taxon>Pterocarpus clade</taxon>
        <taxon>Stylosanthes</taxon>
    </lineage>
</organism>
<comment type="caution">
    <text evidence="1">The sequence shown here is derived from an EMBL/GenBank/DDBJ whole genome shotgun (WGS) entry which is preliminary data.</text>
</comment>
<protein>
    <submittedName>
        <fullName evidence="1">Uncharacterized protein</fullName>
    </submittedName>
</protein>
<keyword evidence="2" id="KW-1185">Reference proteome</keyword>
<dbReference type="Proteomes" id="UP001341840">
    <property type="component" value="Unassembled WGS sequence"/>
</dbReference>
<reference evidence="1 2" key="1">
    <citation type="journal article" date="2023" name="Plants (Basel)">
        <title>Bridging the Gap: Combining Genomics and Transcriptomics Approaches to Understand Stylosanthes scabra, an Orphan Legume from the Brazilian Caatinga.</title>
        <authorList>
            <person name="Ferreira-Neto J.R.C."/>
            <person name="da Silva M.D."/>
            <person name="Binneck E."/>
            <person name="de Melo N.F."/>
            <person name="da Silva R.H."/>
            <person name="de Melo A.L.T.M."/>
            <person name="Pandolfi V."/>
            <person name="Bustamante F.O."/>
            <person name="Brasileiro-Vidal A.C."/>
            <person name="Benko-Iseppon A.M."/>
        </authorList>
    </citation>
    <scope>NUCLEOTIDE SEQUENCE [LARGE SCALE GENOMIC DNA]</scope>
    <source>
        <tissue evidence="1">Leaves</tissue>
    </source>
</reference>
<evidence type="ECO:0000313" key="2">
    <source>
        <dbReference type="Proteomes" id="UP001341840"/>
    </source>
</evidence>
<name>A0ABU6TLG9_9FABA</name>